<dbReference type="PANTHER" id="PTHR48050:SF13">
    <property type="entry name" value="STEROL 3-BETA-GLUCOSYLTRANSFERASE UGT80A2"/>
    <property type="match status" value="1"/>
</dbReference>
<dbReference type="Pfam" id="PF21036">
    <property type="entry name" value="EryCIII-like_N"/>
    <property type="match status" value="1"/>
</dbReference>
<dbReference type="InterPro" id="IPR050426">
    <property type="entry name" value="Glycosyltransferase_28"/>
</dbReference>
<keyword evidence="3" id="KW-0808">Transferase</keyword>
<evidence type="ECO:0000256" key="2">
    <source>
        <dbReference type="ARBA" id="ARBA00022676"/>
    </source>
</evidence>
<gene>
    <name evidence="7" type="ORF">PV517_41315</name>
</gene>
<comment type="caution">
    <text evidence="7">The sequence shown here is derived from an EMBL/GenBank/DDBJ whole genome shotgun (WGS) entry which is preliminary data.</text>
</comment>
<comment type="similarity">
    <text evidence="1">Belongs to the glycosyltransferase 28 family.</text>
</comment>
<dbReference type="PANTHER" id="PTHR48050">
    <property type="entry name" value="STEROL 3-BETA-GLUCOSYLTRANSFERASE"/>
    <property type="match status" value="1"/>
</dbReference>
<sequence>MRVVFTMLPVTAHLFPLTPLAWALQSQGHEVRVVTHAHPETVDAITAAGLTAVPLREEIDIGAAVAATADDERLERIARTLGVDPGDTNRWQMVRHYLPALYAMYTAAGERAPDADGPPSAVDELTGFLRNWRPDLVLWDPLFTPSPVAARAAGVPHARFLWGLDQFGWVRGQYVEALRRTSPPGRDLMAEMIRPLLERYGDTFDEEVLLGQWSVDPTPPGMQLPVQGVTVPVRWVPYTGAAPLPDWLRERPARPRVAVTLGTSARALFAGNEEFTARLLALADGLDMEFVATLTAEQLAGVGDLPDNVRAVDYVPLTQLLPTCAAVIHHGGGGTISAAVAAGLPQLILPLEGSEYVDMARYVEDRKAGLVVEAGQATVEAMRARLHRVLTEPAFRGGAAALRADIAAQPAPADIVPQLEALIAAHRGTSAPHDPKDAS</sequence>
<dbReference type="EMBL" id="JARAVY010000026">
    <property type="protein sequence ID" value="MDX2915098.1"/>
    <property type="molecule type" value="Genomic_DNA"/>
</dbReference>
<organism evidence="7 8">
    <name type="scientific">Streptomyces griseiscabiei</name>
    <dbReference type="NCBI Taxonomy" id="2993540"/>
    <lineage>
        <taxon>Bacteria</taxon>
        <taxon>Bacillati</taxon>
        <taxon>Actinomycetota</taxon>
        <taxon>Actinomycetes</taxon>
        <taxon>Kitasatosporales</taxon>
        <taxon>Streptomycetaceae</taxon>
        <taxon>Streptomyces</taxon>
    </lineage>
</organism>
<dbReference type="SUPFAM" id="SSF53756">
    <property type="entry name" value="UDP-Glycosyltransferase/glycogen phosphorylase"/>
    <property type="match status" value="1"/>
</dbReference>
<reference evidence="7 8" key="1">
    <citation type="journal article" date="2023" name="Microb. Genom.">
        <title>Mesoterricola silvestris gen. nov., sp. nov., Mesoterricola sediminis sp. nov., Geothrix oryzae sp. nov., Geothrix edaphica sp. nov., Geothrix rubra sp. nov., and Geothrix limicola sp. nov., six novel members of Acidobacteriota isolated from soils.</title>
        <authorList>
            <person name="Weisberg A.J."/>
            <person name="Pearce E."/>
            <person name="Kramer C.G."/>
            <person name="Chang J.H."/>
            <person name="Clarke C.R."/>
        </authorList>
    </citation>
    <scope>NUCLEOTIDE SEQUENCE [LARGE SCALE GENOMIC DNA]</scope>
    <source>
        <strain evidence="7 8">NRRL_B-2795</strain>
    </source>
</reference>
<evidence type="ECO:0000313" key="7">
    <source>
        <dbReference type="EMBL" id="MDX2915098.1"/>
    </source>
</evidence>
<dbReference type="CDD" id="cd03784">
    <property type="entry name" value="GT1_Gtf-like"/>
    <property type="match status" value="1"/>
</dbReference>
<feature type="signal peptide" evidence="4">
    <location>
        <begin position="1"/>
        <end position="23"/>
    </location>
</feature>
<feature type="chain" id="PRO_5047180149" evidence="4">
    <location>
        <begin position="24"/>
        <end position="439"/>
    </location>
</feature>
<keyword evidence="2" id="KW-0328">Glycosyltransferase</keyword>
<feature type="domain" description="Erythromycin biosynthesis protein CIII-like C-terminal" evidence="5">
    <location>
        <begin position="278"/>
        <end position="422"/>
    </location>
</feature>
<dbReference type="Gene3D" id="3.40.50.2000">
    <property type="entry name" value="Glycogen Phosphorylase B"/>
    <property type="match status" value="2"/>
</dbReference>
<accession>A0ABU4LJF2</accession>
<proteinExistence type="inferred from homology"/>
<evidence type="ECO:0000256" key="1">
    <source>
        <dbReference type="ARBA" id="ARBA00006962"/>
    </source>
</evidence>
<feature type="domain" description="Erythromycin biosynthesis protein CIII-like N-terminal" evidence="6">
    <location>
        <begin position="22"/>
        <end position="262"/>
    </location>
</feature>
<evidence type="ECO:0000313" key="8">
    <source>
        <dbReference type="Proteomes" id="UP001271723"/>
    </source>
</evidence>
<dbReference type="Pfam" id="PF06722">
    <property type="entry name" value="EryCIII-like_C"/>
    <property type="match status" value="1"/>
</dbReference>
<evidence type="ECO:0000256" key="4">
    <source>
        <dbReference type="SAM" id="SignalP"/>
    </source>
</evidence>
<dbReference type="InterPro" id="IPR048284">
    <property type="entry name" value="EryCIII-like_N"/>
</dbReference>
<dbReference type="Proteomes" id="UP001271723">
    <property type="component" value="Unassembled WGS sequence"/>
</dbReference>
<dbReference type="InterPro" id="IPR002213">
    <property type="entry name" value="UDP_glucos_trans"/>
</dbReference>
<keyword evidence="4" id="KW-0732">Signal</keyword>
<protein>
    <submittedName>
        <fullName evidence="7">DUF1205 domain-containing protein</fullName>
    </submittedName>
</protein>
<dbReference type="RefSeq" id="WP_086762840.1">
    <property type="nucleotide sequence ID" value="NZ_JAGJBZ010000004.1"/>
</dbReference>
<dbReference type="InterPro" id="IPR010610">
    <property type="entry name" value="EryCIII-like_C"/>
</dbReference>
<name>A0ABU4LJF2_9ACTN</name>
<keyword evidence="8" id="KW-1185">Reference proteome</keyword>
<evidence type="ECO:0000259" key="5">
    <source>
        <dbReference type="Pfam" id="PF06722"/>
    </source>
</evidence>
<evidence type="ECO:0000259" key="6">
    <source>
        <dbReference type="Pfam" id="PF21036"/>
    </source>
</evidence>
<evidence type="ECO:0000256" key="3">
    <source>
        <dbReference type="ARBA" id="ARBA00022679"/>
    </source>
</evidence>